<dbReference type="AlphaFoldDB" id="A0A261SA13"/>
<keyword evidence="3" id="KW-1185">Reference proteome</keyword>
<reference evidence="3" key="1">
    <citation type="submission" date="2017-05" db="EMBL/GenBank/DDBJ databases">
        <title>Complete and WGS of Bordetella genogroups.</title>
        <authorList>
            <person name="Spilker T."/>
            <person name="Lipuma J."/>
        </authorList>
    </citation>
    <scope>NUCLEOTIDE SEQUENCE [LARGE SCALE GENOMIC DNA]</scope>
    <source>
        <strain evidence="3">AU16122</strain>
    </source>
</reference>
<sequence>MEQTMKDTLKAADGHRLAAYVAQPAGKPKGVVVVVQEIFGVNSHIRGVADGYAANGYVAIAPALFDRVQPEYESGYTQEEVGRGVEIMKKLDFGNALLDVEAALDSAPADLKKGIVGYCYGGTVAWLAACRLPSLSAAVCYYGGAIPNFIDESPKCPVMLHFGEQDQSLPVEKARAVAHRHADAVSHFYDAGHGFNCDQRGAYNQAAAKLALDRTLEFLDRHLASK</sequence>
<dbReference type="InterPro" id="IPR029058">
    <property type="entry name" value="AB_hydrolase_fold"/>
</dbReference>
<proteinExistence type="predicted"/>
<protein>
    <submittedName>
        <fullName evidence="2">Carboxymethylenebutenolidase</fullName>
    </submittedName>
</protein>
<dbReference type="PANTHER" id="PTHR46623">
    <property type="entry name" value="CARBOXYMETHYLENEBUTENOLIDASE-RELATED"/>
    <property type="match status" value="1"/>
</dbReference>
<comment type="caution">
    <text evidence="2">The sequence shown here is derived from an EMBL/GenBank/DDBJ whole genome shotgun (WGS) entry which is preliminary data.</text>
</comment>
<evidence type="ECO:0000313" key="3">
    <source>
        <dbReference type="Proteomes" id="UP000216020"/>
    </source>
</evidence>
<evidence type="ECO:0000313" key="2">
    <source>
        <dbReference type="EMBL" id="OZI34238.1"/>
    </source>
</evidence>
<dbReference type="EMBL" id="NEVM01000002">
    <property type="protein sequence ID" value="OZI34238.1"/>
    <property type="molecule type" value="Genomic_DNA"/>
</dbReference>
<dbReference type="InterPro" id="IPR051049">
    <property type="entry name" value="Dienelactone_hydrolase-like"/>
</dbReference>
<dbReference type="Gene3D" id="3.40.50.1820">
    <property type="entry name" value="alpha/beta hydrolase"/>
    <property type="match status" value="1"/>
</dbReference>
<dbReference type="Pfam" id="PF01738">
    <property type="entry name" value="DLH"/>
    <property type="match status" value="1"/>
</dbReference>
<dbReference type="InterPro" id="IPR002925">
    <property type="entry name" value="Dienelactn_hydro"/>
</dbReference>
<feature type="domain" description="Dienelactone hydrolase" evidence="1">
    <location>
        <begin position="17"/>
        <end position="222"/>
    </location>
</feature>
<name>A0A261SA13_9BORD</name>
<dbReference type="GO" id="GO:0016787">
    <property type="term" value="F:hydrolase activity"/>
    <property type="evidence" value="ECO:0007669"/>
    <property type="project" value="InterPro"/>
</dbReference>
<organism evidence="2 3">
    <name type="scientific">Bordetella genomosp. 10</name>
    <dbReference type="NCBI Taxonomy" id="1416804"/>
    <lineage>
        <taxon>Bacteria</taxon>
        <taxon>Pseudomonadati</taxon>
        <taxon>Pseudomonadota</taxon>
        <taxon>Betaproteobacteria</taxon>
        <taxon>Burkholderiales</taxon>
        <taxon>Alcaligenaceae</taxon>
        <taxon>Bordetella</taxon>
    </lineage>
</organism>
<dbReference type="PANTHER" id="PTHR46623:SF6">
    <property type="entry name" value="ALPHA_BETA-HYDROLASES SUPERFAMILY PROTEIN"/>
    <property type="match status" value="1"/>
</dbReference>
<dbReference type="OrthoDB" id="62567at2"/>
<gene>
    <name evidence="2" type="ORF">CAL29_11895</name>
</gene>
<dbReference type="Proteomes" id="UP000216020">
    <property type="component" value="Unassembled WGS sequence"/>
</dbReference>
<dbReference type="SUPFAM" id="SSF53474">
    <property type="entry name" value="alpha/beta-Hydrolases"/>
    <property type="match status" value="1"/>
</dbReference>
<evidence type="ECO:0000259" key="1">
    <source>
        <dbReference type="Pfam" id="PF01738"/>
    </source>
</evidence>
<accession>A0A261SA13</accession>